<evidence type="ECO:0000313" key="1">
    <source>
        <dbReference type="EMBL" id="GEL50891.1"/>
    </source>
</evidence>
<gene>
    <name evidence="1" type="ORF">ATR01nite_19660</name>
</gene>
<proteinExistence type="predicted"/>
<dbReference type="AlphaFoldDB" id="A0A511FPM2"/>
<accession>A0A511FPM2</accession>
<organism evidence="1 2">
    <name type="scientific">Acetobacter tropicalis</name>
    <dbReference type="NCBI Taxonomy" id="104102"/>
    <lineage>
        <taxon>Bacteria</taxon>
        <taxon>Pseudomonadati</taxon>
        <taxon>Pseudomonadota</taxon>
        <taxon>Alphaproteobacteria</taxon>
        <taxon>Acetobacterales</taxon>
        <taxon>Acetobacteraceae</taxon>
        <taxon>Acetobacter</taxon>
    </lineage>
</organism>
<sequence>MQDAGCRMQDAGCRMQERFKKYPPLTTMRNYAFLFTIFVKIRDAHFDEGVSTNLYER</sequence>
<reference evidence="1 2" key="1">
    <citation type="submission" date="2019-07" db="EMBL/GenBank/DDBJ databases">
        <title>Whole genome shotgun sequence of Acetobacter tropicalis NBRC 16470.</title>
        <authorList>
            <person name="Hosoyama A."/>
            <person name="Uohara A."/>
            <person name="Ohji S."/>
            <person name="Ichikawa N."/>
        </authorList>
    </citation>
    <scope>NUCLEOTIDE SEQUENCE [LARGE SCALE GENOMIC DNA]</scope>
    <source>
        <strain evidence="1 2">NBRC 16470</strain>
    </source>
</reference>
<dbReference type="EMBL" id="BJVR01000018">
    <property type="protein sequence ID" value="GEL50891.1"/>
    <property type="molecule type" value="Genomic_DNA"/>
</dbReference>
<dbReference type="Proteomes" id="UP000321800">
    <property type="component" value="Unassembled WGS sequence"/>
</dbReference>
<protein>
    <submittedName>
        <fullName evidence="1">Uncharacterized protein</fullName>
    </submittedName>
</protein>
<evidence type="ECO:0000313" key="2">
    <source>
        <dbReference type="Proteomes" id="UP000321800"/>
    </source>
</evidence>
<name>A0A511FPM2_9PROT</name>
<comment type="caution">
    <text evidence="1">The sequence shown here is derived from an EMBL/GenBank/DDBJ whole genome shotgun (WGS) entry which is preliminary data.</text>
</comment>